<feature type="compositionally biased region" description="Polar residues" evidence="1">
    <location>
        <begin position="345"/>
        <end position="363"/>
    </location>
</feature>
<reference evidence="2" key="1">
    <citation type="journal article" date="2020" name="Fungal Divers.">
        <title>Resolving the Mortierellaceae phylogeny through synthesis of multi-gene phylogenetics and phylogenomics.</title>
        <authorList>
            <person name="Vandepol N."/>
            <person name="Liber J."/>
            <person name="Desiro A."/>
            <person name="Na H."/>
            <person name="Kennedy M."/>
            <person name="Barry K."/>
            <person name="Grigoriev I.V."/>
            <person name="Miller A.N."/>
            <person name="O'Donnell K."/>
            <person name="Stajich J.E."/>
            <person name="Bonito G."/>
        </authorList>
    </citation>
    <scope>NUCLEOTIDE SEQUENCE</scope>
    <source>
        <strain evidence="2">REB-010B</strain>
    </source>
</reference>
<protein>
    <submittedName>
        <fullName evidence="2">Uncharacterized protein</fullName>
    </submittedName>
</protein>
<name>A0A9P6V0U9_9FUNG</name>
<comment type="caution">
    <text evidence="2">The sequence shown here is derived from an EMBL/GenBank/DDBJ whole genome shotgun (WGS) entry which is preliminary data.</text>
</comment>
<dbReference type="Proteomes" id="UP000738325">
    <property type="component" value="Unassembled WGS sequence"/>
</dbReference>
<evidence type="ECO:0000256" key="1">
    <source>
        <dbReference type="SAM" id="MobiDB-lite"/>
    </source>
</evidence>
<feature type="region of interest" description="Disordered" evidence="1">
    <location>
        <begin position="382"/>
        <end position="419"/>
    </location>
</feature>
<feature type="region of interest" description="Disordered" evidence="1">
    <location>
        <begin position="130"/>
        <end position="237"/>
    </location>
</feature>
<gene>
    <name evidence="2" type="ORF">BGZ99_003063</name>
</gene>
<feature type="compositionally biased region" description="Low complexity" evidence="1">
    <location>
        <begin position="40"/>
        <end position="58"/>
    </location>
</feature>
<dbReference type="OrthoDB" id="2449527at2759"/>
<feature type="compositionally biased region" description="Polar residues" evidence="1">
    <location>
        <begin position="401"/>
        <end position="419"/>
    </location>
</feature>
<feature type="compositionally biased region" description="Polar residues" evidence="1">
    <location>
        <begin position="150"/>
        <end position="163"/>
    </location>
</feature>
<feature type="region of interest" description="Disordered" evidence="1">
    <location>
        <begin position="1"/>
        <end position="82"/>
    </location>
</feature>
<organism evidence="2 3">
    <name type="scientific">Dissophora globulifera</name>
    <dbReference type="NCBI Taxonomy" id="979702"/>
    <lineage>
        <taxon>Eukaryota</taxon>
        <taxon>Fungi</taxon>
        <taxon>Fungi incertae sedis</taxon>
        <taxon>Mucoromycota</taxon>
        <taxon>Mortierellomycotina</taxon>
        <taxon>Mortierellomycetes</taxon>
        <taxon>Mortierellales</taxon>
        <taxon>Mortierellaceae</taxon>
        <taxon>Dissophora</taxon>
    </lineage>
</organism>
<evidence type="ECO:0000313" key="2">
    <source>
        <dbReference type="EMBL" id="KAG0330492.1"/>
    </source>
</evidence>
<dbReference type="AlphaFoldDB" id="A0A9P6V0U9"/>
<keyword evidence="3" id="KW-1185">Reference proteome</keyword>
<feature type="region of interest" description="Disordered" evidence="1">
    <location>
        <begin position="97"/>
        <end position="118"/>
    </location>
</feature>
<feature type="region of interest" description="Disordered" evidence="1">
    <location>
        <begin position="521"/>
        <end position="720"/>
    </location>
</feature>
<evidence type="ECO:0000313" key="3">
    <source>
        <dbReference type="Proteomes" id="UP000738325"/>
    </source>
</evidence>
<feature type="compositionally biased region" description="Low complexity" evidence="1">
    <location>
        <begin position="620"/>
        <end position="629"/>
    </location>
</feature>
<feature type="compositionally biased region" description="Polar residues" evidence="1">
    <location>
        <begin position="170"/>
        <end position="182"/>
    </location>
</feature>
<sequence length="743" mass="81591">MPITRGKRAVRNDKSPSSTSQPIPSSPTIPAPAEQRGRSRTTSLALTSSSSSSLHASTDTQPTVERDTDAQITAARTARGARRIMAPMTAVTTHVTTELSTRFHGQGTEKDDDVETPRWGRMDSRAFFERRPQEVRMKAPWHNPSRDTDTSSSTYKRQTPSVSTRDRYDTTSPPSRRITTLVETAAASPLETSELSDDDMDDRLSRLSFTPPPPPPLFDMEGLGEEEDKNRDDDDLQATSGYTWEKIKESARLGAFPLPQHTHRQFPNLITADLSSANNSTSSSHNGYASPFLVDEGAMIQTNAYEEDDDKDDDPFGFTKVERKLEKTRSLQHKLLPINATKSRSVFNPTAPTTDNSNNSGSNHVGIVRSMDRNLDRTVAERAATRRRGDVKGKGKAIDQGPSTQHPLGSNCNGYNINNEADDQEDVQRAILLSLGKVFDAEHGEGCSTSALLSSSSSRSPIVWLSSESDLPSCDESAAGREKGISASTSLVTVRSDRAVQGLDDLDSDDDLAFGFGDGDRNRVGLGHGQGQMPPSTPQKKKPAIVSIDSDDDDDRSPIVIETTPKRMTKPEAGMPLSMESPVSYTATGRRTGKKKYLTTEQLEAMLPRRRRTHSRNEEAVVISSNGSSSEDEEEEVLVRRRRGGLSTGSAVTKQRSHQKQDTTGKKRKADTAISTPTSKRGQGSKASLTSTEDKAKVNGSNYKKKDPDENKSSWSAAQWAAHQERIKYFQQLDDFELEVEEV</sequence>
<feature type="region of interest" description="Disordered" evidence="1">
    <location>
        <begin position="345"/>
        <end position="365"/>
    </location>
</feature>
<proteinExistence type="predicted"/>
<feature type="compositionally biased region" description="Basic and acidic residues" evidence="1">
    <location>
        <begin position="382"/>
        <end position="397"/>
    </location>
</feature>
<accession>A0A9P6V0U9</accession>
<dbReference type="EMBL" id="JAAAIP010000002">
    <property type="protein sequence ID" value="KAG0330492.1"/>
    <property type="molecule type" value="Genomic_DNA"/>
</dbReference>
<feature type="compositionally biased region" description="Polar residues" evidence="1">
    <location>
        <begin position="673"/>
        <end position="691"/>
    </location>
</feature>